<dbReference type="GO" id="GO:0000724">
    <property type="term" value="P:double-strand break repair via homologous recombination"/>
    <property type="evidence" value="ECO:0007669"/>
    <property type="project" value="TreeGrafter"/>
</dbReference>
<dbReference type="SUPFAM" id="SSF49879">
    <property type="entry name" value="SMAD/FHA domain"/>
    <property type="match status" value="1"/>
</dbReference>
<gene>
    <name evidence="8" type="ORF">JMJ35_001263</name>
</gene>
<dbReference type="CDD" id="cd22667">
    <property type="entry name" value="FHA_NBN"/>
    <property type="match status" value="1"/>
</dbReference>
<feature type="domain" description="FHA" evidence="7">
    <location>
        <begin position="24"/>
        <end position="91"/>
    </location>
</feature>
<comment type="similarity">
    <text evidence="5">Belongs to the Nibrin family.</text>
</comment>
<feature type="compositionally biased region" description="Basic and acidic residues" evidence="6">
    <location>
        <begin position="728"/>
        <end position="742"/>
    </location>
</feature>
<dbReference type="PANTHER" id="PTHR12162:SF0">
    <property type="entry name" value="NIBRIN"/>
    <property type="match status" value="1"/>
</dbReference>
<dbReference type="InterPro" id="IPR043014">
    <property type="entry name" value="Nibrin_BRCT2_sf"/>
</dbReference>
<sequence>MWTLECDTNILANKRIWLRPGKKYLFGRTLDPKGRNSSFQLKDEKSVSRQHLTLTVSNVKPGDGSLVHTRSEITLKDEATKFGTVVDGDKIKGDTRVLRKDEHIFQLGNSKHVFRVKWHPVVFSFSLSSKEMKPGKDPLASYRTRLEDLDIKVILPYVIGATTHVVSTKRNTAKGLQALINAKHIVAESYIDALVYATTPENLDELESLSPLEADFDNNWPNALEHLPAKSKEPNERPSEYFVPKPERSNVFDGYTFIFCDPTQFETLQAPITNGGGKALEYTLSPGKTTTEEIVRYVKNVAGEKGLGEFEDGSEGKGVVVVRFRGKKEFAEWAANLDTEVSLALGQRLIEQSEFMDAILMNDASMLRRPLLTEDEGCSQLNRSAAAANPRGAVAPSEHTIRTDHPAETAVSKPPSKRARTRGPIVSRFKGFDDDDVSVAQTFSQPGPAESQPDSVPGTRRSQRYTNGTSYTDSAMDVDSHVRESGTTENRNSRKRAAPASDEEDGEDQIDKLLPAAAAMKRRRIEDAEEAERNHISSERSFKASQKKAGSEELRKPKQEVNIREVVRERREAEEEAAIRDEENLRDALDGMNVEDMKKLIVVEDMEVPERAKKNQQKVPNMENNNRWDERWNGRKNFKKFRRPGEGAPVRRGQSVIVPLEEVKTKDYGIGQPYWEESEKTRKKHKEKDRSTQSQSQSQALYATAKSEPVEVPSELAIDGELPEVIDLEARRITRGQERTEQVDESSNRSQTVNGKRPASSLENGPTAKKQKRFAVQDSDSDSEDELKFRFKKKGR</sequence>
<dbReference type="PANTHER" id="PTHR12162">
    <property type="entry name" value="NIBRIN-RELATED"/>
    <property type="match status" value="1"/>
</dbReference>
<evidence type="ECO:0000256" key="3">
    <source>
        <dbReference type="ARBA" id="ARBA00023204"/>
    </source>
</evidence>
<dbReference type="EMBL" id="JAFEKC020000002">
    <property type="protein sequence ID" value="KAK0516660.1"/>
    <property type="molecule type" value="Genomic_DNA"/>
</dbReference>
<feature type="region of interest" description="Disordered" evidence="6">
    <location>
        <begin position="526"/>
        <end position="557"/>
    </location>
</feature>
<reference evidence="8" key="1">
    <citation type="submission" date="2023-03" db="EMBL/GenBank/DDBJ databases">
        <title>Complete genome of Cladonia borealis.</title>
        <authorList>
            <person name="Park H."/>
        </authorList>
    </citation>
    <scope>NUCLEOTIDE SEQUENCE</scope>
    <source>
        <strain evidence="8">ANT050790</strain>
    </source>
</reference>
<evidence type="ECO:0000259" key="7">
    <source>
        <dbReference type="PROSITE" id="PS50006"/>
    </source>
</evidence>
<keyword evidence="3" id="KW-0234">DNA repair</keyword>
<keyword evidence="9" id="KW-1185">Reference proteome</keyword>
<evidence type="ECO:0000256" key="5">
    <source>
        <dbReference type="ARBA" id="ARBA00044757"/>
    </source>
</evidence>
<dbReference type="GO" id="GO:0007095">
    <property type="term" value="P:mitotic G2 DNA damage checkpoint signaling"/>
    <property type="evidence" value="ECO:0007669"/>
    <property type="project" value="InterPro"/>
</dbReference>
<dbReference type="InterPro" id="IPR008984">
    <property type="entry name" value="SMAD_FHA_dom_sf"/>
</dbReference>
<evidence type="ECO:0000313" key="8">
    <source>
        <dbReference type="EMBL" id="KAK0516660.1"/>
    </source>
</evidence>
<dbReference type="InterPro" id="IPR000253">
    <property type="entry name" value="FHA_dom"/>
</dbReference>
<accession>A0AA39V9W0</accession>
<dbReference type="PROSITE" id="PS50006">
    <property type="entry name" value="FHA_DOMAIN"/>
    <property type="match status" value="1"/>
</dbReference>
<evidence type="ECO:0000313" key="9">
    <source>
        <dbReference type="Proteomes" id="UP001166286"/>
    </source>
</evidence>
<keyword evidence="2" id="KW-0227">DNA damage</keyword>
<evidence type="ECO:0000256" key="2">
    <source>
        <dbReference type="ARBA" id="ARBA00022763"/>
    </source>
</evidence>
<comment type="subcellular location">
    <subcellularLocation>
        <location evidence="1">Nucleus</location>
    </subcellularLocation>
</comment>
<dbReference type="Pfam" id="PF16508">
    <property type="entry name" value="NIBRIN_BRCT_II"/>
    <property type="match status" value="1"/>
</dbReference>
<evidence type="ECO:0000256" key="6">
    <source>
        <dbReference type="SAM" id="MobiDB-lite"/>
    </source>
</evidence>
<keyword evidence="4" id="KW-0539">Nucleus</keyword>
<feature type="compositionally biased region" description="Polar residues" evidence="6">
    <location>
        <begin position="464"/>
        <end position="473"/>
    </location>
</feature>
<dbReference type="Gene3D" id="3.40.50.10980">
    <property type="entry name" value="Nibrin, BRCT2 domain"/>
    <property type="match status" value="1"/>
</dbReference>
<dbReference type="InterPro" id="IPR040227">
    <property type="entry name" value="Nibrin-rel"/>
</dbReference>
<dbReference type="Proteomes" id="UP001166286">
    <property type="component" value="Unassembled WGS sequence"/>
</dbReference>
<dbReference type="Gene3D" id="2.60.200.20">
    <property type="match status" value="1"/>
</dbReference>
<dbReference type="GO" id="GO:0030870">
    <property type="term" value="C:Mre11 complex"/>
    <property type="evidence" value="ECO:0007669"/>
    <property type="project" value="InterPro"/>
</dbReference>
<comment type="caution">
    <text evidence="8">The sequence shown here is derived from an EMBL/GenBank/DDBJ whole genome shotgun (WGS) entry which is preliminary data.</text>
</comment>
<evidence type="ECO:0000256" key="4">
    <source>
        <dbReference type="ARBA" id="ARBA00023242"/>
    </source>
</evidence>
<feature type="region of interest" description="Disordered" evidence="6">
    <location>
        <begin position="385"/>
        <end position="509"/>
    </location>
</feature>
<feature type="region of interest" description="Disordered" evidence="6">
    <location>
        <begin position="611"/>
        <end position="796"/>
    </location>
</feature>
<proteinExistence type="inferred from homology"/>
<dbReference type="GO" id="GO:0003684">
    <property type="term" value="F:damaged DNA binding"/>
    <property type="evidence" value="ECO:0007669"/>
    <property type="project" value="TreeGrafter"/>
</dbReference>
<dbReference type="InterPro" id="IPR032429">
    <property type="entry name" value="Nibrin_BRCT2"/>
</dbReference>
<evidence type="ECO:0000256" key="1">
    <source>
        <dbReference type="ARBA" id="ARBA00004123"/>
    </source>
</evidence>
<feature type="compositionally biased region" description="Low complexity" evidence="6">
    <location>
        <begin position="385"/>
        <end position="397"/>
    </location>
</feature>
<organism evidence="8 9">
    <name type="scientific">Cladonia borealis</name>
    <dbReference type="NCBI Taxonomy" id="184061"/>
    <lineage>
        <taxon>Eukaryota</taxon>
        <taxon>Fungi</taxon>
        <taxon>Dikarya</taxon>
        <taxon>Ascomycota</taxon>
        <taxon>Pezizomycotina</taxon>
        <taxon>Lecanoromycetes</taxon>
        <taxon>OSLEUM clade</taxon>
        <taxon>Lecanoromycetidae</taxon>
        <taxon>Lecanorales</taxon>
        <taxon>Lecanorineae</taxon>
        <taxon>Cladoniaceae</taxon>
        <taxon>Cladonia</taxon>
    </lineage>
</organism>
<feature type="compositionally biased region" description="Basic and acidic residues" evidence="6">
    <location>
        <begin position="531"/>
        <end position="542"/>
    </location>
</feature>
<name>A0AA39V9W0_9LECA</name>
<dbReference type="AlphaFoldDB" id="A0AA39V9W0"/>
<protein>
    <recommendedName>
        <fullName evidence="7">FHA domain-containing protein</fullName>
    </recommendedName>
</protein>
<dbReference type="Pfam" id="PF00498">
    <property type="entry name" value="FHA"/>
    <property type="match status" value="1"/>
</dbReference>
<feature type="compositionally biased region" description="Polar residues" evidence="6">
    <location>
        <begin position="692"/>
        <end position="701"/>
    </location>
</feature>